<accession>A0A7Y2M115</accession>
<dbReference type="Proteomes" id="UP000543598">
    <property type="component" value="Unassembled WGS sequence"/>
</dbReference>
<evidence type="ECO:0008006" key="3">
    <source>
        <dbReference type="Google" id="ProtNLM"/>
    </source>
</evidence>
<protein>
    <recommendedName>
        <fullName evidence="3">DUF4868 domain-containing protein</fullName>
    </recommendedName>
</protein>
<comment type="caution">
    <text evidence="1">The sequence shown here is derived from an EMBL/GenBank/DDBJ whole genome shotgun (WGS) entry which is preliminary data.</text>
</comment>
<sequence length="304" mass="33515">MNVQRVLADLDAQLSASLSLVVGRRSAESGIRRLRLGSSAADALRDQATAARARIADGTATEYSALAELERDEYFLLEDAQSLAELAELRAVVDDIGDVAPVSPSELDGSIGFYAVGLGDGEGRIAFVRRTDPRLAAKPGRLLAIGRDRLESISEPLFAFSEEFDLVIARGWAVVFSQTAFERLARETGIVERHVSTWISGIMAHLRMDADSEQRLRETALRDSRTWRRLRDIQRRGHLANVDLGQVEKYAGSVGLEPSDVVRDGALRFDPDQRFGFLHLLSEDLYTGPLTGERFESQRKAAMG</sequence>
<dbReference type="RefSeq" id="WP_167034639.1">
    <property type="nucleotide sequence ID" value="NZ_BAAANA010000002.1"/>
</dbReference>
<gene>
    <name evidence="1" type="ORF">HLA99_04560</name>
</gene>
<evidence type="ECO:0000313" key="1">
    <source>
        <dbReference type="EMBL" id="NNH03123.1"/>
    </source>
</evidence>
<organism evidence="1 2">
    <name type="scientific">Microbacterium ulmi</name>
    <dbReference type="NCBI Taxonomy" id="179095"/>
    <lineage>
        <taxon>Bacteria</taxon>
        <taxon>Bacillati</taxon>
        <taxon>Actinomycetota</taxon>
        <taxon>Actinomycetes</taxon>
        <taxon>Micrococcales</taxon>
        <taxon>Microbacteriaceae</taxon>
        <taxon>Microbacterium</taxon>
    </lineage>
</organism>
<dbReference type="EMBL" id="JABEMB010000003">
    <property type="protein sequence ID" value="NNH03123.1"/>
    <property type="molecule type" value="Genomic_DNA"/>
</dbReference>
<evidence type="ECO:0000313" key="2">
    <source>
        <dbReference type="Proteomes" id="UP000543598"/>
    </source>
</evidence>
<reference evidence="1 2" key="1">
    <citation type="submission" date="2020-05" db="EMBL/GenBank/DDBJ databases">
        <title>MicrobeNet Type strains.</title>
        <authorList>
            <person name="Nicholson A.C."/>
        </authorList>
    </citation>
    <scope>NUCLEOTIDE SEQUENCE [LARGE SCALE GENOMIC DNA]</scope>
    <source>
        <strain evidence="1 2">JCM 14282</strain>
    </source>
</reference>
<name>A0A7Y2M115_9MICO</name>
<proteinExistence type="predicted"/>
<dbReference type="AlphaFoldDB" id="A0A7Y2M115"/>
<keyword evidence="2" id="KW-1185">Reference proteome</keyword>